<dbReference type="InterPro" id="IPR036097">
    <property type="entry name" value="HisK_dim/P_sf"/>
</dbReference>
<evidence type="ECO:0000256" key="12">
    <source>
        <dbReference type="ARBA" id="ARBA00023012"/>
    </source>
</evidence>
<evidence type="ECO:0000256" key="3">
    <source>
        <dbReference type="ARBA" id="ARBA00012438"/>
    </source>
</evidence>
<dbReference type="SMART" id="SM00387">
    <property type="entry name" value="HATPase_c"/>
    <property type="match status" value="1"/>
</dbReference>
<proteinExistence type="predicted"/>
<evidence type="ECO:0000256" key="7">
    <source>
        <dbReference type="ARBA" id="ARBA00022692"/>
    </source>
</evidence>
<dbReference type="InterPro" id="IPR045671">
    <property type="entry name" value="NtrY-like_N"/>
</dbReference>
<sequence>MTGAVTIPRRGQAWARLIRPYLRNGRLAAAIEAVTLILFLGTAGLTYRLLSGQDQSYTLLTPPIVALLLVANLVPAIALLMLLGRRVAKRRAAKSAIGSDGQLHVRLVAIFSVVASVPMLLVVIFASLLFQYGVQFWFSDSARGMLQNASDLARGYYEQNLREVRDETLTMASDLRDYLGQSSVSSPRFAEGYIYQVVTRKLNRSAIIEIGKDGVARTAATVDPESRPASEMLSADVVKRLASGEDVVVAAKPNQIEAVTLLYPNSKIYLYATRNAGSSSFSNVERAQKVLGDYDLFAAQSRALQLRFNLLLFVGSLLLVGIAVYIALAVADWMVRPVNELVTAARKITAGDLSARVTSPASRDEIGTLASAFNRMTQRLEAQTGALVAANSQLDERRAFIEAILSGVSAGVLSVDRGGVIQLLNSSAAAILVREGDDPVGRPLAEISAELAELVASQEDAGIVQVRAQGDLRTLAVKVSEDVSGHILTFDDITQQLSDQRRAAWSDVARRIAHEIKNPLTPIQLAAERLQRRYGEEVTSDKPTFARLTGTIVRQVGDLRRIVDEFSSFARMPKPVFRREALGDIARHALFLHEVAHPDIRFAFDADAGEMEMVCDRRQLGQALTNIVKNAVEAIEPKPAPEDGGVRGHVRMRLHETDGALVIEVRDDGIGLPPERERILEPYMTTRSKGTGLGLAIVKKIVEEHMGEIRFDDAEGGGARVTLRFPVAALEKLEEGQVVALPKGKVTANGA</sequence>
<dbReference type="AlphaFoldDB" id="A0A084ELE2"/>
<dbReference type="SMART" id="SM00388">
    <property type="entry name" value="HisKA"/>
    <property type="match status" value="1"/>
</dbReference>
<dbReference type="PRINTS" id="PR00344">
    <property type="entry name" value="BCTRLSENSOR"/>
</dbReference>
<keyword evidence="12" id="KW-0902">Two-component regulatory system</keyword>
<keyword evidence="10" id="KW-0067">ATP-binding</keyword>
<feature type="domain" description="HAMP" evidence="16">
    <location>
        <begin position="332"/>
        <end position="385"/>
    </location>
</feature>
<evidence type="ECO:0000256" key="1">
    <source>
        <dbReference type="ARBA" id="ARBA00000085"/>
    </source>
</evidence>
<keyword evidence="6" id="KW-0808">Transferase</keyword>
<dbReference type="PATRIC" id="fig|13690.10.peg.2561"/>
<dbReference type="Gene3D" id="3.30.450.20">
    <property type="entry name" value="PAS domain"/>
    <property type="match status" value="1"/>
</dbReference>
<keyword evidence="4" id="KW-1003">Cell membrane</keyword>
<keyword evidence="13 14" id="KW-0472">Membrane</keyword>
<feature type="transmembrane region" description="Helical" evidence="14">
    <location>
        <begin position="105"/>
        <end position="130"/>
    </location>
</feature>
<dbReference type="InterPro" id="IPR036890">
    <property type="entry name" value="HATPase_C_sf"/>
</dbReference>
<dbReference type="RefSeq" id="WP_037519751.1">
    <property type="nucleotide sequence ID" value="NZ_JGVR01000014.1"/>
</dbReference>
<feature type="domain" description="Histidine kinase" evidence="15">
    <location>
        <begin position="511"/>
        <end position="729"/>
    </location>
</feature>
<dbReference type="Pfam" id="PF00512">
    <property type="entry name" value="HisKA"/>
    <property type="match status" value="1"/>
</dbReference>
<evidence type="ECO:0000256" key="5">
    <source>
        <dbReference type="ARBA" id="ARBA00022553"/>
    </source>
</evidence>
<gene>
    <name evidence="17" type="ORF">CP98_02496</name>
</gene>
<evidence type="ECO:0000259" key="16">
    <source>
        <dbReference type="PROSITE" id="PS50885"/>
    </source>
</evidence>
<keyword evidence="8" id="KW-0547">Nucleotide-binding</keyword>
<dbReference type="InterPro" id="IPR003661">
    <property type="entry name" value="HisK_dim/P_dom"/>
</dbReference>
<dbReference type="eggNOG" id="COG5000">
    <property type="taxonomic scope" value="Bacteria"/>
</dbReference>
<dbReference type="PANTHER" id="PTHR43065">
    <property type="entry name" value="SENSOR HISTIDINE KINASE"/>
    <property type="match status" value="1"/>
</dbReference>
<reference evidence="17 18" key="1">
    <citation type="submission" date="2014-03" db="EMBL/GenBank/DDBJ databases">
        <title>Genome sequence of Sphingobium yanoikuyae B1.</title>
        <authorList>
            <person name="Gan H.M."/>
            <person name="Gan H.Y."/>
            <person name="Savka M.A."/>
        </authorList>
    </citation>
    <scope>NUCLEOTIDE SEQUENCE [LARGE SCALE GENOMIC DNA]</scope>
    <source>
        <strain evidence="17 18">B1</strain>
    </source>
</reference>
<dbReference type="EMBL" id="JGVR01000014">
    <property type="protein sequence ID" value="KEZ18784.1"/>
    <property type="molecule type" value="Genomic_DNA"/>
</dbReference>
<dbReference type="InterPro" id="IPR003660">
    <property type="entry name" value="HAMP_dom"/>
</dbReference>
<evidence type="ECO:0000256" key="13">
    <source>
        <dbReference type="ARBA" id="ARBA00023136"/>
    </source>
</evidence>
<dbReference type="SUPFAM" id="SSF55874">
    <property type="entry name" value="ATPase domain of HSP90 chaperone/DNA topoisomerase II/histidine kinase"/>
    <property type="match status" value="1"/>
</dbReference>
<protein>
    <recommendedName>
        <fullName evidence="3">histidine kinase</fullName>
        <ecNumber evidence="3">2.7.13.3</ecNumber>
    </recommendedName>
</protein>
<dbReference type="PANTHER" id="PTHR43065:SF10">
    <property type="entry name" value="PEROXIDE STRESS-ACTIVATED HISTIDINE KINASE MAK3"/>
    <property type="match status" value="1"/>
</dbReference>
<evidence type="ECO:0000256" key="8">
    <source>
        <dbReference type="ARBA" id="ARBA00022741"/>
    </source>
</evidence>
<comment type="catalytic activity">
    <reaction evidence="1">
        <text>ATP + protein L-histidine = ADP + protein N-phospho-L-histidine.</text>
        <dbReference type="EC" id="2.7.13.3"/>
    </reaction>
</comment>
<dbReference type="SUPFAM" id="SSF47384">
    <property type="entry name" value="Homodimeric domain of signal transducing histidine kinase"/>
    <property type="match status" value="1"/>
</dbReference>
<dbReference type="PROSITE" id="PS50885">
    <property type="entry name" value="HAMP"/>
    <property type="match status" value="1"/>
</dbReference>
<dbReference type="Gene3D" id="1.10.287.130">
    <property type="match status" value="1"/>
</dbReference>
<dbReference type="EC" id="2.7.13.3" evidence="3"/>
<comment type="caution">
    <text evidence="17">The sequence shown here is derived from an EMBL/GenBank/DDBJ whole genome shotgun (WGS) entry which is preliminary data.</text>
</comment>
<dbReference type="CDD" id="cd06225">
    <property type="entry name" value="HAMP"/>
    <property type="match status" value="1"/>
</dbReference>
<evidence type="ECO:0000256" key="14">
    <source>
        <dbReference type="SAM" id="Phobius"/>
    </source>
</evidence>
<dbReference type="InterPro" id="IPR005467">
    <property type="entry name" value="His_kinase_dom"/>
</dbReference>
<dbReference type="SUPFAM" id="SSF158472">
    <property type="entry name" value="HAMP domain-like"/>
    <property type="match status" value="1"/>
</dbReference>
<dbReference type="Proteomes" id="UP000028534">
    <property type="component" value="Unassembled WGS sequence"/>
</dbReference>
<dbReference type="InterPro" id="IPR035965">
    <property type="entry name" value="PAS-like_dom_sf"/>
</dbReference>
<evidence type="ECO:0000256" key="4">
    <source>
        <dbReference type="ARBA" id="ARBA00022475"/>
    </source>
</evidence>
<dbReference type="CDD" id="cd00082">
    <property type="entry name" value="HisKA"/>
    <property type="match status" value="1"/>
</dbReference>
<keyword evidence="5" id="KW-0597">Phosphoprotein</keyword>
<dbReference type="InterPro" id="IPR004358">
    <property type="entry name" value="Sig_transdc_His_kin-like_C"/>
</dbReference>
<feature type="transmembrane region" description="Helical" evidence="14">
    <location>
        <begin position="27"/>
        <end position="50"/>
    </location>
</feature>
<dbReference type="SMART" id="SM00304">
    <property type="entry name" value="HAMP"/>
    <property type="match status" value="1"/>
</dbReference>
<dbReference type="Pfam" id="PF00672">
    <property type="entry name" value="HAMP"/>
    <property type="match status" value="1"/>
</dbReference>
<evidence type="ECO:0000259" key="15">
    <source>
        <dbReference type="PROSITE" id="PS50109"/>
    </source>
</evidence>
<dbReference type="PIRSF" id="PIRSF037532">
    <property type="entry name" value="STHK_NtrY"/>
    <property type="match status" value="1"/>
</dbReference>
<feature type="transmembrane region" description="Helical" evidence="14">
    <location>
        <begin position="62"/>
        <end position="84"/>
    </location>
</feature>
<evidence type="ECO:0000256" key="2">
    <source>
        <dbReference type="ARBA" id="ARBA00004651"/>
    </source>
</evidence>
<dbReference type="Pfam" id="PF02518">
    <property type="entry name" value="HATPase_c"/>
    <property type="match status" value="1"/>
</dbReference>
<dbReference type="Pfam" id="PF19312">
    <property type="entry name" value="NtrY_N"/>
    <property type="match status" value="1"/>
</dbReference>
<dbReference type="SUPFAM" id="SSF55785">
    <property type="entry name" value="PYP-like sensor domain (PAS domain)"/>
    <property type="match status" value="1"/>
</dbReference>
<dbReference type="STRING" id="13690.AX777_09200"/>
<evidence type="ECO:0000256" key="9">
    <source>
        <dbReference type="ARBA" id="ARBA00022777"/>
    </source>
</evidence>
<dbReference type="InterPro" id="IPR003594">
    <property type="entry name" value="HATPase_dom"/>
</dbReference>
<dbReference type="InterPro" id="IPR017232">
    <property type="entry name" value="NtrY"/>
</dbReference>
<dbReference type="GO" id="GO:0005524">
    <property type="term" value="F:ATP binding"/>
    <property type="evidence" value="ECO:0007669"/>
    <property type="project" value="UniProtKB-KW"/>
</dbReference>
<dbReference type="Gene3D" id="6.10.340.10">
    <property type="match status" value="1"/>
</dbReference>
<dbReference type="GO" id="GO:0005886">
    <property type="term" value="C:plasma membrane"/>
    <property type="evidence" value="ECO:0007669"/>
    <property type="project" value="UniProtKB-SubCell"/>
</dbReference>
<keyword evidence="9 17" id="KW-0418">Kinase</keyword>
<dbReference type="PROSITE" id="PS50109">
    <property type="entry name" value="HIS_KIN"/>
    <property type="match status" value="1"/>
</dbReference>
<organism evidence="17 18">
    <name type="scientific">Sphingobium yanoikuyae</name>
    <name type="common">Sphingomonas yanoikuyae</name>
    <dbReference type="NCBI Taxonomy" id="13690"/>
    <lineage>
        <taxon>Bacteria</taxon>
        <taxon>Pseudomonadati</taxon>
        <taxon>Pseudomonadota</taxon>
        <taxon>Alphaproteobacteria</taxon>
        <taxon>Sphingomonadales</taxon>
        <taxon>Sphingomonadaceae</taxon>
        <taxon>Sphingobium</taxon>
    </lineage>
</organism>
<name>A0A084ELE2_SPHYA</name>
<evidence type="ECO:0000256" key="6">
    <source>
        <dbReference type="ARBA" id="ARBA00022679"/>
    </source>
</evidence>
<accession>A0A084ELE2</accession>
<evidence type="ECO:0000256" key="10">
    <source>
        <dbReference type="ARBA" id="ARBA00022840"/>
    </source>
</evidence>
<keyword evidence="7 14" id="KW-0812">Transmembrane</keyword>
<evidence type="ECO:0000313" key="18">
    <source>
        <dbReference type="Proteomes" id="UP000028534"/>
    </source>
</evidence>
<keyword evidence="11 14" id="KW-1133">Transmembrane helix</keyword>
<dbReference type="GO" id="GO:0000155">
    <property type="term" value="F:phosphorelay sensor kinase activity"/>
    <property type="evidence" value="ECO:0007669"/>
    <property type="project" value="InterPro"/>
</dbReference>
<comment type="subcellular location">
    <subcellularLocation>
        <location evidence="2">Cell membrane</location>
        <topology evidence="2">Multi-pass membrane protein</topology>
    </subcellularLocation>
</comment>
<dbReference type="Gene3D" id="3.30.565.10">
    <property type="entry name" value="Histidine kinase-like ATPase, C-terminal domain"/>
    <property type="match status" value="1"/>
</dbReference>
<evidence type="ECO:0000256" key="11">
    <source>
        <dbReference type="ARBA" id="ARBA00022989"/>
    </source>
</evidence>
<feature type="transmembrane region" description="Helical" evidence="14">
    <location>
        <begin position="310"/>
        <end position="331"/>
    </location>
</feature>
<evidence type="ECO:0000313" key="17">
    <source>
        <dbReference type="EMBL" id="KEZ18784.1"/>
    </source>
</evidence>